<reference evidence="4" key="1">
    <citation type="submission" date="2018-12" db="EMBL/GenBank/DDBJ databases">
        <title>Tengunoibacter tsumagoiensis gen. nov., sp. nov., Dictyobacter kobayashii sp. nov., D. alpinus sp. nov., and D. joshuensis sp. nov. and description of Dictyobacteraceae fam. nov. within the order Ktedonobacterales isolated from Tengu-no-mugimeshi.</title>
        <authorList>
            <person name="Wang C.M."/>
            <person name="Zheng Y."/>
            <person name="Sakai Y."/>
            <person name="Toyoda A."/>
            <person name="Minakuchi Y."/>
            <person name="Abe K."/>
            <person name="Yokota A."/>
            <person name="Yabe S."/>
        </authorList>
    </citation>
    <scope>NUCLEOTIDE SEQUENCE [LARGE SCALE GENOMIC DNA]</scope>
    <source>
        <strain evidence="4">Uno16</strain>
    </source>
</reference>
<name>A0A402B8P9_9CHLR</name>
<dbReference type="AlphaFoldDB" id="A0A402B8P9"/>
<evidence type="ECO:0000259" key="1">
    <source>
        <dbReference type="Pfam" id="PF09967"/>
    </source>
</evidence>
<evidence type="ECO:0000313" key="4">
    <source>
        <dbReference type="Proteomes" id="UP000287171"/>
    </source>
</evidence>
<keyword evidence="4" id="KW-1185">Reference proteome</keyword>
<feature type="domain" description="Putative metallopeptidase" evidence="2">
    <location>
        <begin position="222"/>
        <end position="459"/>
    </location>
</feature>
<proteinExistence type="predicted"/>
<dbReference type="PANTHER" id="PTHR38730">
    <property type="entry name" value="SLL7028 PROTEIN"/>
    <property type="match status" value="1"/>
</dbReference>
<protein>
    <recommendedName>
        <fullName evidence="5">Peptidase</fullName>
    </recommendedName>
</protein>
<evidence type="ECO:0008006" key="5">
    <source>
        <dbReference type="Google" id="ProtNLM"/>
    </source>
</evidence>
<comment type="caution">
    <text evidence="3">The sequence shown here is derived from an EMBL/GenBank/DDBJ whole genome shotgun (WGS) entry which is preliminary data.</text>
</comment>
<sequence>MATRKKGLMHNDQARNNCEIGERIIRGSRIFSGVGCSMHVVPSEICPRDGWAVVANTGTIYVHPTRIGDPEEWAYVFAHCLLHLTFEHFRPEYRQKRQQEWNTACDCYIASFLYDLQLGEPPLELKGLAEDLRAHGYAGRSEERLFSDFCDLGIPESLQVIGTAGTRSDLRYESLNDLPEWKRSFNWSKKFGEGLVEAISEVIEDAGQHAYYVTGKRLDSPAQRARNWFIGRYPLLGALAASFEIIEDPLICQRMQISVAAVNMKLKEIYINPHAGLKDEELRFVMAHELLHVGLRHDVRCEGRDHYLWNVACDYVINSWLIEMEVGEMPKIGALYDPSLKSESAEAIYDRIVTDLRLYRKLATMRGIGQSDILDEAEWWKSQEGRDLDDFYRSCLAQGLTLHQDQNRGYLSAGLIEEIQALSQPPIPWDVRLAQWFDEHFPPLEKVRTYARLSRRQSATPDIPRPLWVAPPDDDNRTFGVLLDTSGSMDRHLLAQALGAIASYSLAREVRQVRVVFCDAAIFDQGYMAPEAIAGSVKVRGRGGTVLQPGVDLLEHAADFPREGPLLIITDGYCDRLHIKREHAFLIPRGNRLPFTPRGEVFHIV</sequence>
<accession>A0A402B8P9</accession>
<dbReference type="Pfam" id="PF13203">
    <property type="entry name" value="DUF2201_N"/>
    <property type="match status" value="1"/>
</dbReference>
<dbReference type="InterPro" id="IPR025154">
    <property type="entry name" value="Put_metallopeptidase_dom"/>
</dbReference>
<dbReference type="EMBL" id="BIFT01000001">
    <property type="protein sequence ID" value="GCE27697.1"/>
    <property type="molecule type" value="Genomic_DNA"/>
</dbReference>
<dbReference type="Proteomes" id="UP000287171">
    <property type="component" value="Unassembled WGS sequence"/>
</dbReference>
<dbReference type="RefSeq" id="WP_218027498.1">
    <property type="nucleotide sequence ID" value="NZ_BIFT01000001.1"/>
</dbReference>
<evidence type="ECO:0000259" key="2">
    <source>
        <dbReference type="Pfam" id="PF13203"/>
    </source>
</evidence>
<dbReference type="PANTHER" id="PTHR38730:SF1">
    <property type="entry name" value="SLL7028 PROTEIN"/>
    <property type="match status" value="1"/>
</dbReference>
<evidence type="ECO:0000313" key="3">
    <source>
        <dbReference type="EMBL" id="GCE27697.1"/>
    </source>
</evidence>
<dbReference type="InterPro" id="IPR018698">
    <property type="entry name" value="VWA-like_dom"/>
</dbReference>
<feature type="domain" description="VWA-like" evidence="1">
    <location>
        <begin position="481"/>
        <end position="554"/>
    </location>
</feature>
<gene>
    <name evidence="3" type="ORF">KDA_31810</name>
</gene>
<organism evidence="3 4">
    <name type="scientific">Dictyobacter alpinus</name>
    <dbReference type="NCBI Taxonomy" id="2014873"/>
    <lineage>
        <taxon>Bacteria</taxon>
        <taxon>Bacillati</taxon>
        <taxon>Chloroflexota</taxon>
        <taxon>Ktedonobacteria</taxon>
        <taxon>Ktedonobacterales</taxon>
        <taxon>Dictyobacteraceae</taxon>
        <taxon>Dictyobacter</taxon>
    </lineage>
</organism>
<dbReference type="Pfam" id="PF09967">
    <property type="entry name" value="DUF2201"/>
    <property type="match status" value="1"/>
</dbReference>